<proteinExistence type="predicted"/>
<dbReference type="EMBL" id="FMCS01000015">
    <property type="protein sequence ID" value="SCF32987.1"/>
    <property type="molecule type" value="Genomic_DNA"/>
</dbReference>
<accession>A0A1C4ZIV7</accession>
<dbReference type="RefSeq" id="WP_139141941.1">
    <property type="nucleotide sequence ID" value="NZ_FMCS01000015.1"/>
</dbReference>
<keyword evidence="2" id="KW-1185">Reference proteome</keyword>
<name>A0A1C4ZIV7_9ACTN</name>
<evidence type="ECO:0000313" key="1">
    <source>
        <dbReference type="EMBL" id="SCF32987.1"/>
    </source>
</evidence>
<sequence>MDRAEFRSAIRRGTTLVADHPAAEPGWRAWVAVSNLTARHNEPPGWRNVGFTVVWHVREWDPHHLENDWCWAEDDGMHTLQRTTSTGEGQLWLHAERFGGVAAFTYPWRAGYPG</sequence>
<dbReference type="AlphaFoldDB" id="A0A1C4ZIV7"/>
<protein>
    <submittedName>
        <fullName evidence="1">Uncharacterized protein</fullName>
    </submittedName>
</protein>
<dbReference type="Proteomes" id="UP000199629">
    <property type="component" value="Unassembled WGS sequence"/>
</dbReference>
<gene>
    <name evidence="1" type="ORF">GA0070214_11558</name>
</gene>
<evidence type="ECO:0000313" key="2">
    <source>
        <dbReference type="Proteomes" id="UP000199629"/>
    </source>
</evidence>
<reference evidence="2" key="1">
    <citation type="submission" date="2016-06" db="EMBL/GenBank/DDBJ databases">
        <authorList>
            <person name="Varghese N."/>
            <person name="Submissions Spin"/>
        </authorList>
    </citation>
    <scope>NUCLEOTIDE SEQUENCE [LARGE SCALE GENOMIC DNA]</scope>
    <source>
        <strain evidence="2">DSM 45246</strain>
    </source>
</reference>
<organism evidence="1 2">
    <name type="scientific">Micromonospora chaiyaphumensis</name>
    <dbReference type="NCBI Taxonomy" id="307119"/>
    <lineage>
        <taxon>Bacteria</taxon>
        <taxon>Bacillati</taxon>
        <taxon>Actinomycetota</taxon>
        <taxon>Actinomycetes</taxon>
        <taxon>Micromonosporales</taxon>
        <taxon>Micromonosporaceae</taxon>
        <taxon>Micromonospora</taxon>
    </lineage>
</organism>